<dbReference type="PANTHER" id="PTHR36922">
    <property type="entry name" value="BLL2446 PROTEIN"/>
    <property type="match status" value="1"/>
</dbReference>
<comment type="caution">
    <text evidence="1">The sequence shown here is derived from an EMBL/GenBank/DDBJ whole genome shotgun (WGS) entry which is preliminary data.</text>
</comment>
<dbReference type="InterPro" id="IPR018531">
    <property type="entry name" value="DUF1993"/>
</dbReference>
<evidence type="ECO:0000313" key="2">
    <source>
        <dbReference type="Proteomes" id="UP001206067"/>
    </source>
</evidence>
<protein>
    <submittedName>
        <fullName evidence="1">DUF1993 domain-containing protein</fullName>
    </submittedName>
</protein>
<dbReference type="SUPFAM" id="SSF109854">
    <property type="entry name" value="DinB/YfiT-like putative metalloenzymes"/>
    <property type="match status" value="1"/>
</dbReference>
<dbReference type="Proteomes" id="UP001206067">
    <property type="component" value="Unassembled WGS sequence"/>
</dbReference>
<reference evidence="1 2" key="1">
    <citation type="submission" date="2022-08" db="EMBL/GenBank/DDBJ databases">
        <title>Polyphasic taxonomy analysis of Qipengyuania sp.RS5-5.</title>
        <authorList>
            <person name="Xamxidin M."/>
            <person name="Wu M."/>
        </authorList>
    </citation>
    <scope>NUCLEOTIDE SEQUENCE [LARGE SCALE GENOMIC DNA]</scope>
    <source>
        <strain evidence="1 2">RS5-5</strain>
    </source>
</reference>
<dbReference type="RefSeq" id="WP_257594916.1">
    <property type="nucleotide sequence ID" value="NZ_JANKHH010000003.1"/>
</dbReference>
<keyword evidence="2" id="KW-1185">Reference proteome</keyword>
<gene>
    <name evidence="1" type="ORF">NSO95_04245</name>
</gene>
<dbReference type="Gene3D" id="1.20.120.450">
    <property type="entry name" value="dinb family like domain"/>
    <property type="match status" value="1"/>
</dbReference>
<organism evidence="1 2">
    <name type="scientific">Parerythrobacter lacustris</name>
    <dbReference type="NCBI Taxonomy" id="2969984"/>
    <lineage>
        <taxon>Bacteria</taxon>
        <taxon>Pseudomonadati</taxon>
        <taxon>Pseudomonadota</taxon>
        <taxon>Alphaproteobacteria</taxon>
        <taxon>Sphingomonadales</taxon>
        <taxon>Erythrobacteraceae</taxon>
        <taxon>Parerythrobacter</taxon>
    </lineage>
</organism>
<dbReference type="PANTHER" id="PTHR36922:SF1">
    <property type="entry name" value="DUF1993 DOMAIN-CONTAINING PROTEIN"/>
    <property type="match status" value="1"/>
</dbReference>
<proteinExistence type="predicted"/>
<dbReference type="EMBL" id="JANKHH010000003">
    <property type="protein sequence ID" value="MCR2833146.1"/>
    <property type="molecule type" value="Genomic_DNA"/>
</dbReference>
<accession>A0ABT1XQF4</accession>
<name>A0ABT1XQF4_9SPHN</name>
<dbReference type="InterPro" id="IPR034660">
    <property type="entry name" value="DinB/YfiT-like"/>
</dbReference>
<dbReference type="Pfam" id="PF09351">
    <property type="entry name" value="DUF1993"/>
    <property type="match status" value="1"/>
</dbReference>
<evidence type="ECO:0000313" key="1">
    <source>
        <dbReference type="EMBL" id="MCR2833146.1"/>
    </source>
</evidence>
<sequence length="174" mass="19274">MPLSLRDALIPGWLQVTASVRALVDKAEVWCEENDQPARELLDARLAPDMLPFAYQVKSCWTHSAHALDGAHVGQFIPHMDPPPDSFEALRDLLDRSKAALEAVDADTLDALAGNDMVFTIGDKFRLDFTVQDFLLGFSQPNFYFHAATAYDILRMKGLAIGKRDYLGALPVKG</sequence>